<feature type="region of interest" description="Disordered" evidence="3">
    <location>
        <begin position="854"/>
        <end position="875"/>
    </location>
</feature>
<dbReference type="Pfam" id="PF05383">
    <property type="entry name" value="La"/>
    <property type="match status" value="1"/>
</dbReference>
<proteinExistence type="predicted"/>
<comment type="caution">
    <text evidence="5">The sequence shown here is derived from an EMBL/GenBank/DDBJ whole genome shotgun (WGS) entry which is preliminary data.</text>
</comment>
<dbReference type="GO" id="GO:0003723">
    <property type="term" value="F:RNA binding"/>
    <property type="evidence" value="ECO:0007669"/>
    <property type="project" value="UniProtKB-UniRule"/>
</dbReference>
<reference evidence="5" key="1">
    <citation type="submission" date="2023-08" db="EMBL/GenBank/DDBJ databases">
        <authorList>
            <person name="Chen Y."/>
            <person name="Shah S."/>
            <person name="Dougan E. K."/>
            <person name="Thang M."/>
            <person name="Chan C."/>
        </authorList>
    </citation>
    <scope>NUCLEOTIDE SEQUENCE</scope>
</reference>
<dbReference type="SUPFAM" id="SSF52047">
    <property type="entry name" value="RNI-like"/>
    <property type="match status" value="1"/>
</dbReference>
<dbReference type="EMBL" id="CAUJNA010000435">
    <property type="protein sequence ID" value="CAJ1376955.1"/>
    <property type="molecule type" value="Genomic_DNA"/>
</dbReference>
<dbReference type="InterPro" id="IPR036388">
    <property type="entry name" value="WH-like_DNA-bd_sf"/>
</dbReference>
<dbReference type="GO" id="GO:0046403">
    <property type="term" value="F:polynucleotide 3'-phosphatase activity"/>
    <property type="evidence" value="ECO:0007669"/>
    <property type="project" value="TreeGrafter"/>
</dbReference>
<keyword evidence="1 2" id="KW-0694">RNA-binding</keyword>
<accession>A0AA36HX32</accession>
<protein>
    <recommendedName>
        <fullName evidence="4">HTH La-type RNA-binding domain-containing protein</fullName>
    </recommendedName>
</protein>
<dbReference type="SUPFAM" id="SSF46785">
    <property type="entry name" value="Winged helix' DNA-binding domain"/>
    <property type="match status" value="1"/>
</dbReference>
<dbReference type="Gene3D" id="3.80.10.10">
    <property type="entry name" value="Ribonuclease Inhibitor"/>
    <property type="match status" value="1"/>
</dbReference>
<feature type="region of interest" description="Disordered" evidence="3">
    <location>
        <begin position="815"/>
        <end position="840"/>
    </location>
</feature>
<feature type="domain" description="HTH La-type RNA-binding" evidence="4">
    <location>
        <begin position="702"/>
        <end position="796"/>
    </location>
</feature>
<dbReference type="InterPro" id="IPR036390">
    <property type="entry name" value="WH_DNA-bd_sf"/>
</dbReference>
<dbReference type="InterPro" id="IPR027417">
    <property type="entry name" value="P-loop_NTPase"/>
</dbReference>
<dbReference type="PANTHER" id="PTHR12083:SF9">
    <property type="entry name" value="BIFUNCTIONAL POLYNUCLEOTIDE PHOSPHATASE_KINASE"/>
    <property type="match status" value="1"/>
</dbReference>
<evidence type="ECO:0000256" key="3">
    <source>
        <dbReference type="SAM" id="MobiDB-lite"/>
    </source>
</evidence>
<gene>
    <name evidence="5" type="ORF">EVOR1521_LOCUS5887</name>
</gene>
<dbReference type="InterPro" id="IPR032675">
    <property type="entry name" value="LRR_dom_sf"/>
</dbReference>
<sequence length="892" mass="99383">MGDGRNASQVGPCWWDRFCQLQYDGACRLAVRLKALGLRDADVASWLFAFQSFIVRCTDPSVEISLELDASENELSDEAGASLIDGLRHINACRGGGLHLRVLKLHKNKVGDDTCQRLACWVWSQTKPVEEIHLSHNAIQQKGMAALLTALAMHPKQVYPRAAPGEDVPCWVRLEHNRVSHAEYLLDLLGKAPAKLRFCPARRQEKGPSCTSFRCQAFEAAPVAHVHLFCADKQADALIETRQNAEAVVQQVTGDSFQLEPSFPRLELAESHACGRFEELKVDADGAGLDLVADSYGYLVEAVEGQPKQSLAAGDVILEIDGVQLWGDLEVEALEEAFGSRFADGARLRVARADAVRARPIWQPLPLPGPSISARCDELRSAFGADMKIMGEKCGVKAELQECGVWLRGPPRQQRWAADELPRLVAFYFPEAVMPFPSCQWRGAPEESCAVIQEAESGFGTGAAELAGWEAALRGQWQEDDDLFDEDLPVEPLEAPDEGPDVFEGEALQSDVELSQLRVLILVGLPGSGKSTLATRLQKRGWVVINQDTLGDRKKCVATANEALCSGKRVVVDRCNVTRLQRRVWLAVADEHQASAACIWLDVPAEECGDRVLQRFGHATLPAENSSLEVIAAFQERLEVPMEAEGFILWSVRDDGDLDEAFVQLEELAEQSEALAADMQPRQPGKTERVQQPFAYKAIQRRGHRALYLRAVRRQIEYYFSDRNLKQDWFFQEKISEPPEPGWLELQWILSCPRVQDVHRASPEDVLQALGPSCLKVKAARGTHWVRRSKRLPVLKEKRPAKGYEPEWYVKLHQPAGAESPRASGRADEQSDEDPEGRQCAVCNRRRPLERFSKVPLERFRRSSQSTAGAQRAKTAWCLRDQSEVGCQSQTS</sequence>
<dbReference type="Gene3D" id="3.40.50.300">
    <property type="entry name" value="P-loop containing nucleotide triphosphate hydrolases"/>
    <property type="match status" value="1"/>
</dbReference>
<dbReference type="Proteomes" id="UP001178507">
    <property type="component" value="Unassembled WGS sequence"/>
</dbReference>
<organism evidence="5 6">
    <name type="scientific">Effrenium voratum</name>
    <dbReference type="NCBI Taxonomy" id="2562239"/>
    <lineage>
        <taxon>Eukaryota</taxon>
        <taxon>Sar</taxon>
        <taxon>Alveolata</taxon>
        <taxon>Dinophyceae</taxon>
        <taxon>Suessiales</taxon>
        <taxon>Symbiodiniaceae</taxon>
        <taxon>Effrenium</taxon>
    </lineage>
</organism>
<keyword evidence="6" id="KW-1185">Reference proteome</keyword>
<dbReference type="PROSITE" id="PS50961">
    <property type="entry name" value="HTH_LA"/>
    <property type="match status" value="1"/>
</dbReference>
<dbReference type="InterPro" id="IPR006630">
    <property type="entry name" value="La_HTH"/>
</dbReference>
<dbReference type="GO" id="GO:0046404">
    <property type="term" value="F:ATP-dependent polydeoxyribonucleotide 5'-hydroxyl-kinase activity"/>
    <property type="evidence" value="ECO:0007669"/>
    <property type="project" value="TreeGrafter"/>
</dbReference>
<evidence type="ECO:0000256" key="2">
    <source>
        <dbReference type="PROSITE-ProRule" id="PRU00332"/>
    </source>
</evidence>
<dbReference type="Gene3D" id="1.10.10.10">
    <property type="entry name" value="Winged helix-like DNA-binding domain superfamily/Winged helix DNA-binding domain"/>
    <property type="match status" value="1"/>
</dbReference>
<evidence type="ECO:0000313" key="6">
    <source>
        <dbReference type="Proteomes" id="UP001178507"/>
    </source>
</evidence>
<dbReference type="PANTHER" id="PTHR12083">
    <property type="entry name" value="BIFUNCTIONAL POLYNUCLEOTIDE PHOSPHATASE/KINASE"/>
    <property type="match status" value="1"/>
</dbReference>
<dbReference type="SMART" id="SM00715">
    <property type="entry name" value="LA"/>
    <property type="match status" value="1"/>
</dbReference>
<evidence type="ECO:0000259" key="4">
    <source>
        <dbReference type="PROSITE" id="PS50961"/>
    </source>
</evidence>
<evidence type="ECO:0000313" key="5">
    <source>
        <dbReference type="EMBL" id="CAJ1376955.1"/>
    </source>
</evidence>
<dbReference type="Pfam" id="PF13671">
    <property type="entry name" value="AAA_33"/>
    <property type="match status" value="1"/>
</dbReference>
<dbReference type="SUPFAM" id="SSF52540">
    <property type="entry name" value="P-loop containing nucleoside triphosphate hydrolases"/>
    <property type="match status" value="1"/>
</dbReference>
<evidence type="ECO:0000256" key="1">
    <source>
        <dbReference type="ARBA" id="ARBA00022884"/>
    </source>
</evidence>
<dbReference type="GO" id="GO:0006281">
    <property type="term" value="P:DNA repair"/>
    <property type="evidence" value="ECO:0007669"/>
    <property type="project" value="TreeGrafter"/>
</dbReference>
<dbReference type="AlphaFoldDB" id="A0AA36HX32"/>
<name>A0AA36HX32_9DINO</name>
<dbReference type="GO" id="GO:0003690">
    <property type="term" value="F:double-stranded DNA binding"/>
    <property type="evidence" value="ECO:0007669"/>
    <property type="project" value="TreeGrafter"/>
</dbReference>